<dbReference type="Pfam" id="PF04844">
    <property type="entry name" value="Ovate"/>
    <property type="match status" value="1"/>
</dbReference>
<feature type="domain" description="OVATE" evidence="7">
    <location>
        <begin position="134"/>
        <end position="193"/>
    </location>
</feature>
<dbReference type="InterPro" id="IPR038933">
    <property type="entry name" value="Ovate"/>
</dbReference>
<organism evidence="8 9">
    <name type="scientific">Glycine soja</name>
    <name type="common">Wild soybean</name>
    <dbReference type="NCBI Taxonomy" id="3848"/>
    <lineage>
        <taxon>Eukaryota</taxon>
        <taxon>Viridiplantae</taxon>
        <taxon>Streptophyta</taxon>
        <taxon>Embryophyta</taxon>
        <taxon>Tracheophyta</taxon>
        <taxon>Spermatophyta</taxon>
        <taxon>Magnoliopsida</taxon>
        <taxon>eudicotyledons</taxon>
        <taxon>Gunneridae</taxon>
        <taxon>Pentapetalae</taxon>
        <taxon>rosids</taxon>
        <taxon>fabids</taxon>
        <taxon>Fabales</taxon>
        <taxon>Fabaceae</taxon>
        <taxon>Papilionoideae</taxon>
        <taxon>50 kb inversion clade</taxon>
        <taxon>NPAAA clade</taxon>
        <taxon>indigoferoid/millettioid clade</taxon>
        <taxon>Phaseoleae</taxon>
        <taxon>Glycine</taxon>
        <taxon>Glycine subgen. Soja</taxon>
    </lineage>
</organism>
<dbReference type="Proteomes" id="UP000289340">
    <property type="component" value="Chromosome 2"/>
</dbReference>
<reference evidence="8 9" key="1">
    <citation type="submission" date="2018-09" db="EMBL/GenBank/DDBJ databases">
        <title>A high-quality reference genome of wild soybean provides a powerful tool to mine soybean genomes.</title>
        <authorList>
            <person name="Xie M."/>
            <person name="Chung C.Y.L."/>
            <person name="Li M.-W."/>
            <person name="Wong F.-L."/>
            <person name="Chan T.-F."/>
            <person name="Lam H.-M."/>
        </authorList>
    </citation>
    <scope>NUCLEOTIDE SEQUENCE [LARGE SCALE GENOMIC DNA]</scope>
    <source>
        <strain evidence="9">cv. W05</strain>
        <tissue evidence="8">Hypocotyl of etiolated seedlings</tissue>
    </source>
</reference>
<keyword evidence="3 6" id="KW-0805">Transcription regulation</keyword>
<evidence type="ECO:0000313" key="8">
    <source>
        <dbReference type="EMBL" id="RZC25848.1"/>
    </source>
</evidence>
<dbReference type="InterPro" id="IPR006458">
    <property type="entry name" value="Ovate_C"/>
</dbReference>
<keyword evidence="2 6" id="KW-0678">Repressor</keyword>
<evidence type="ECO:0000256" key="1">
    <source>
        <dbReference type="ARBA" id="ARBA00004123"/>
    </source>
</evidence>
<dbReference type="GO" id="GO:0005634">
    <property type="term" value="C:nucleus"/>
    <property type="evidence" value="ECO:0007669"/>
    <property type="project" value="UniProtKB-SubCell"/>
</dbReference>
<name>A0A445LR99_GLYSO</name>
<sequence length="276" mass="30920">MKFFNLLKSRHVRSCSSPSSWAWPSCHQPKTLSFRVTATNTNNNKNNDDDDNNMRDINLALVSQTPESFFTESPDSASFSTTSEFSRGVDPIETVIRGLRSDRLFFDRDDASFMLEGKPTTTSHLEPFKNSVVLTMDSEDPHVDFRKSMEEMVETLGVEDWESLEDLLCWYLQANAKSNHEYIIGAFVDLLFYLAVPNSPCSQDFEHSHSRPFSPLSFYSSSSSSSPSSSCSTRCNIKGEVEEEEEEVGACSSSFSLAQGKEEITPEDEVASSSNN</sequence>
<dbReference type="GO" id="GO:0045892">
    <property type="term" value="P:negative regulation of DNA-templated transcription"/>
    <property type="evidence" value="ECO:0007669"/>
    <property type="project" value="UniProtKB-UniRule"/>
</dbReference>
<evidence type="ECO:0000256" key="3">
    <source>
        <dbReference type="ARBA" id="ARBA00023015"/>
    </source>
</evidence>
<evidence type="ECO:0000256" key="6">
    <source>
        <dbReference type="RuleBase" id="RU367028"/>
    </source>
</evidence>
<evidence type="ECO:0000256" key="2">
    <source>
        <dbReference type="ARBA" id="ARBA00022491"/>
    </source>
</evidence>
<dbReference type="PANTHER" id="PTHR33057">
    <property type="entry name" value="TRANSCRIPTION REPRESSOR OFP7-RELATED"/>
    <property type="match status" value="1"/>
</dbReference>
<protein>
    <recommendedName>
        <fullName evidence="6">Transcription repressor</fullName>
    </recommendedName>
    <alternativeName>
        <fullName evidence="6">Ovate family protein</fullName>
    </alternativeName>
</protein>
<comment type="function">
    <text evidence="6">Transcriptional repressor that regulates multiple aspects of plant growth and development.</text>
</comment>
<dbReference type="NCBIfam" id="TIGR01568">
    <property type="entry name" value="A_thal_3678"/>
    <property type="match status" value="1"/>
</dbReference>
<keyword evidence="9" id="KW-1185">Reference proteome</keyword>
<accession>A0A445LR99</accession>
<dbReference type="PROSITE" id="PS51754">
    <property type="entry name" value="OVATE"/>
    <property type="match status" value="1"/>
</dbReference>
<dbReference type="AlphaFoldDB" id="A0A445LR99"/>
<evidence type="ECO:0000256" key="4">
    <source>
        <dbReference type="ARBA" id="ARBA00023163"/>
    </source>
</evidence>
<keyword evidence="4 6" id="KW-0804">Transcription</keyword>
<gene>
    <name evidence="8" type="ORF">D0Y65_004511</name>
</gene>
<comment type="subcellular location">
    <subcellularLocation>
        <location evidence="1 6">Nucleus</location>
    </subcellularLocation>
</comment>
<dbReference type="EMBL" id="QZWG01000002">
    <property type="protein sequence ID" value="RZC25848.1"/>
    <property type="molecule type" value="Genomic_DNA"/>
</dbReference>
<dbReference type="Gramene" id="XM_028355541.1">
    <property type="protein sequence ID" value="XP_028211342.1"/>
    <property type="gene ID" value="LOC114394002"/>
</dbReference>
<comment type="caution">
    <text evidence="8">The sequence shown here is derived from an EMBL/GenBank/DDBJ whole genome shotgun (WGS) entry which is preliminary data.</text>
</comment>
<proteinExistence type="predicted"/>
<keyword evidence="5 6" id="KW-0539">Nucleus</keyword>
<dbReference type="PANTHER" id="PTHR33057:SF98">
    <property type="entry name" value="TRANSCRIPTION REPRESSOR OFP18"/>
    <property type="match status" value="1"/>
</dbReference>
<evidence type="ECO:0000259" key="7">
    <source>
        <dbReference type="PROSITE" id="PS51754"/>
    </source>
</evidence>
<evidence type="ECO:0000256" key="5">
    <source>
        <dbReference type="ARBA" id="ARBA00023242"/>
    </source>
</evidence>
<evidence type="ECO:0000313" key="9">
    <source>
        <dbReference type="Proteomes" id="UP000289340"/>
    </source>
</evidence>